<dbReference type="GO" id="GO:0030154">
    <property type="term" value="P:cell differentiation"/>
    <property type="evidence" value="ECO:0007669"/>
    <property type="project" value="TreeGrafter"/>
</dbReference>
<evidence type="ECO:0000256" key="1">
    <source>
        <dbReference type="ARBA" id="ARBA00023125"/>
    </source>
</evidence>
<evidence type="ECO:0000256" key="2">
    <source>
        <dbReference type="PROSITE-ProRule" id="PRU00089"/>
    </source>
</evidence>
<dbReference type="InterPro" id="IPR050211">
    <property type="entry name" value="FOX_domain-containing"/>
</dbReference>
<gene>
    <name evidence="5" type="ORF">DFH08DRAFT_691535</name>
</gene>
<feature type="region of interest" description="Disordered" evidence="3">
    <location>
        <begin position="184"/>
        <end position="221"/>
    </location>
</feature>
<dbReference type="GO" id="GO:0000981">
    <property type="term" value="F:DNA-binding transcription factor activity, RNA polymerase II-specific"/>
    <property type="evidence" value="ECO:0007669"/>
    <property type="project" value="TreeGrafter"/>
</dbReference>
<dbReference type="Gene3D" id="1.10.10.10">
    <property type="entry name" value="Winged helix-like DNA-binding domain superfamily/Winged helix DNA-binding domain"/>
    <property type="match status" value="1"/>
</dbReference>
<feature type="DNA-binding region" description="Fork-head" evidence="2">
    <location>
        <begin position="46"/>
        <end position="146"/>
    </location>
</feature>
<dbReference type="PROSITE" id="PS50039">
    <property type="entry name" value="FORK_HEAD_3"/>
    <property type="match status" value="1"/>
</dbReference>
<comment type="caution">
    <text evidence="5">The sequence shown here is derived from an EMBL/GenBank/DDBJ whole genome shotgun (WGS) entry which is preliminary data.</text>
</comment>
<dbReference type="PANTHER" id="PTHR11829:SF343">
    <property type="entry name" value="FORK-HEAD DOMAIN-CONTAINING PROTEIN"/>
    <property type="match status" value="1"/>
</dbReference>
<reference evidence="5" key="1">
    <citation type="submission" date="2023-03" db="EMBL/GenBank/DDBJ databases">
        <title>Massive genome expansion in bonnet fungi (Mycena s.s.) driven by repeated elements and novel gene families across ecological guilds.</title>
        <authorList>
            <consortium name="Lawrence Berkeley National Laboratory"/>
            <person name="Harder C.B."/>
            <person name="Miyauchi S."/>
            <person name="Viragh M."/>
            <person name="Kuo A."/>
            <person name="Thoen E."/>
            <person name="Andreopoulos B."/>
            <person name="Lu D."/>
            <person name="Skrede I."/>
            <person name="Drula E."/>
            <person name="Henrissat B."/>
            <person name="Morin E."/>
            <person name="Kohler A."/>
            <person name="Barry K."/>
            <person name="LaButti K."/>
            <person name="Morin E."/>
            <person name="Salamov A."/>
            <person name="Lipzen A."/>
            <person name="Mereny Z."/>
            <person name="Hegedus B."/>
            <person name="Baldrian P."/>
            <person name="Stursova M."/>
            <person name="Weitz H."/>
            <person name="Taylor A."/>
            <person name="Grigoriev I.V."/>
            <person name="Nagy L.G."/>
            <person name="Martin F."/>
            <person name="Kauserud H."/>
        </authorList>
    </citation>
    <scope>NUCLEOTIDE SEQUENCE</scope>
    <source>
        <strain evidence="5">CBHHK002</strain>
    </source>
</reference>
<accession>A0AAD7ACA3</accession>
<comment type="subcellular location">
    <subcellularLocation>
        <location evidence="2">Nucleus</location>
    </subcellularLocation>
</comment>
<feature type="region of interest" description="Disordered" evidence="3">
    <location>
        <begin position="135"/>
        <end position="163"/>
    </location>
</feature>
<dbReference type="GO" id="GO:0009653">
    <property type="term" value="P:anatomical structure morphogenesis"/>
    <property type="evidence" value="ECO:0007669"/>
    <property type="project" value="TreeGrafter"/>
</dbReference>
<organism evidence="5 6">
    <name type="scientific">Mycena albidolilacea</name>
    <dbReference type="NCBI Taxonomy" id="1033008"/>
    <lineage>
        <taxon>Eukaryota</taxon>
        <taxon>Fungi</taxon>
        <taxon>Dikarya</taxon>
        <taxon>Basidiomycota</taxon>
        <taxon>Agaricomycotina</taxon>
        <taxon>Agaricomycetes</taxon>
        <taxon>Agaricomycetidae</taxon>
        <taxon>Agaricales</taxon>
        <taxon>Marasmiineae</taxon>
        <taxon>Mycenaceae</taxon>
        <taxon>Mycena</taxon>
    </lineage>
</organism>
<keyword evidence="1 2" id="KW-0238">DNA-binding</keyword>
<dbReference type="GO" id="GO:0000978">
    <property type="term" value="F:RNA polymerase II cis-regulatory region sequence-specific DNA binding"/>
    <property type="evidence" value="ECO:0007669"/>
    <property type="project" value="TreeGrafter"/>
</dbReference>
<evidence type="ECO:0000256" key="3">
    <source>
        <dbReference type="SAM" id="MobiDB-lite"/>
    </source>
</evidence>
<name>A0AAD7ACA3_9AGAR</name>
<keyword evidence="2" id="KW-0539">Nucleus</keyword>
<keyword evidence="6" id="KW-1185">Reference proteome</keyword>
<evidence type="ECO:0000259" key="4">
    <source>
        <dbReference type="PROSITE" id="PS50039"/>
    </source>
</evidence>
<evidence type="ECO:0000313" key="6">
    <source>
        <dbReference type="Proteomes" id="UP001218218"/>
    </source>
</evidence>
<dbReference type="PRINTS" id="PR00053">
    <property type="entry name" value="FORKHEAD"/>
</dbReference>
<dbReference type="InterPro" id="IPR036388">
    <property type="entry name" value="WH-like_DNA-bd_sf"/>
</dbReference>
<dbReference type="SMART" id="SM00339">
    <property type="entry name" value="FH"/>
    <property type="match status" value="1"/>
</dbReference>
<dbReference type="InterPro" id="IPR001766">
    <property type="entry name" value="Fork_head_dom"/>
</dbReference>
<dbReference type="Proteomes" id="UP001218218">
    <property type="component" value="Unassembled WGS sequence"/>
</dbReference>
<dbReference type="Pfam" id="PF00250">
    <property type="entry name" value="Forkhead"/>
    <property type="match status" value="1"/>
</dbReference>
<protein>
    <recommendedName>
        <fullName evidence="4">Fork-head domain-containing protein</fullName>
    </recommendedName>
</protein>
<dbReference type="InterPro" id="IPR036390">
    <property type="entry name" value="WH_DNA-bd_sf"/>
</dbReference>
<dbReference type="PANTHER" id="PTHR11829">
    <property type="entry name" value="FORKHEAD BOX PROTEIN"/>
    <property type="match status" value="1"/>
</dbReference>
<dbReference type="CDD" id="cd00059">
    <property type="entry name" value="FH_FOX"/>
    <property type="match status" value="1"/>
</dbReference>
<dbReference type="AlphaFoldDB" id="A0AAD7ACA3"/>
<feature type="compositionally biased region" description="Basic residues" evidence="3">
    <location>
        <begin position="212"/>
        <end position="221"/>
    </location>
</feature>
<sequence>MALPPGAFYGPHSFPDAGNYLRIAVGIPLDLPVALESLLDPPAGARPTLPLRLLIGLAIYGSEQKSLTLQGIFDALAARFEYFREQDSAGHPSWRRSIRHALSLYSVFTKIERQEGDPGKGCYWTLNVNACADGPYDRPRKRNKRKESGDTSSDGASAFDWDESHLDRERTSSAVFFETTNMARSSAIGPTRTVGSRSRALSPVGDTTPMRTSRHRTRSRF</sequence>
<feature type="domain" description="Fork-head" evidence="4">
    <location>
        <begin position="46"/>
        <end position="146"/>
    </location>
</feature>
<dbReference type="EMBL" id="JARIHO010000010">
    <property type="protein sequence ID" value="KAJ7354219.1"/>
    <property type="molecule type" value="Genomic_DNA"/>
</dbReference>
<dbReference type="GO" id="GO:0005634">
    <property type="term" value="C:nucleus"/>
    <property type="evidence" value="ECO:0007669"/>
    <property type="project" value="UniProtKB-SubCell"/>
</dbReference>
<dbReference type="SUPFAM" id="SSF46785">
    <property type="entry name" value="Winged helix' DNA-binding domain"/>
    <property type="match status" value="1"/>
</dbReference>
<evidence type="ECO:0000313" key="5">
    <source>
        <dbReference type="EMBL" id="KAJ7354219.1"/>
    </source>
</evidence>
<proteinExistence type="predicted"/>